<feature type="region of interest" description="Disordered" evidence="4">
    <location>
        <begin position="370"/>
        <end position="449"/>
    </location>
</feature>
<evidence type="ECO:0000256" key="2">
    <source>
        <dbReference type="ARBA" id="ARBA00022553"/>
    </source>
</evidence>
<dbReference type="InterPro" id="IPR006020">
    <property type="entry name" value="PTB/PI_dom"/>
</dbReference>
<dbReference type="SUPFAM" id="SSF50729">
    <property type="entry name" value="PH domain-like"/>
    <property type="match status" value="1"/>
</dbReference>
<evidence type="ECO:0000256" key="3">
    <source>
        <dbReference type="PIRNR" id="PIRNR017607"/>
    </source>
</evidence>
<dbReference type="CDD" id="cd01268">
    <property type="entry name" value="PTB_Numb"/>
    <property type="match status" value="1"/>
</dbReference>
<organism evidence="6 8">
    <name type="scientific">Cyprinus carpio</name>
    <name type="common">Common carp</name>
    <dbReference type="NCBI Taxonomy" id="7962"/>
    <lineage>
        <taxon>Eukaryota</taxon>
        <taxon>Metazoa</taxon>
        <taxon>Chordata</taxon>
        <taxon>Craniata</taxon>
        <taxon>Vertebrata</taxon>
        <taxon>Euteleostomi</taxon>
        <taxon>Actinopterygii</taxon>
        <taxon>Neopterygii</taxon>
        <taxon>Teleostei</taxon>
        <taxon>Ostariophysi</taxon>
        <taxon>Cypriniformes</taxon>
        <taxon>Cyprinidae</taxon>
        <taxon>Cyprininae</taxon>
        <taxon>Cyprinus</taxon>
    </lineage>
</organism>
<dbReference type="GO" id="GO:0007399">
    <property type="term" value="P:nervous system development"/>
    <property type="evidence" value="ECO:0007669"/>
    <property type="project" value="UniProtKB-KW"/>
</dbReference>
<dbReference type="InterPro" id="IPR016698">
    <property type="entry name" value="Numb/numb-like"/>
</dbReference>
<feature type="compositionally biased region" description="Acidic residues" evidence="4">
    <location>
        <begin position="1"/>
        <end position="12"/>
    </location>
</feature>
<evidence type="ECO:0000259" key="5">
    <source>
        <dbReference type="PROSITE" id="PS01179"/>
    </source>
</evidence>
<evidence type="ECO:0000313" key="8">
    <source>
        <dbReference type="Proteomes" id="UP000694700"/>
    </source>
</evidence>
<evidence type="ECO:0000313" key="7">
    <source>
        <dbReference type="Proteomes" id="UP000694427"/>
    </source>
</evidence>
<keyword evidence="1 3" id="KW-0217">Developmental protein</keyword>
<keyword evidence="7" id="KW-1185">Reference proteome</keyword>
<dbReference type="Gene3D" id="2.30.29.30">
    <property type="entry name" value="Pleckstrin-homology domain (PH domain)/Phosphotyrosine-binding domain (PTB)"/>
    <property type="match status" value="1"/>
</dbReference>
<feature type="compositionally biased region" description="Polar residues" evidence="4">
    <location>
        <begin position="379"/>
        <end position="388"/>
    </location>
</feature>
<dbReference type="Proteomes" id="UP000694427">
    <property type="component" value="Unplaced"/>
</dbReference>
<feature type="compositionally biased region" description="Basic and acidic residues" evidence="4">
    <location>
        <begin position="13"/>
        <end position="25"/>
    </location>
</feature>
<dbReference type="AlphaFoldDB" id="A0A8C1V4F4"/>
<feature type="compositionally biased region" description="Pro residues" evidence="4">
    <location>
        <begin position="426"/>
        <end position="443"/>
    </location>
</feature>
<keyword evidence="3" id="KW-0524">Neurogenesis</keyword>
<dbReference type="Ensembl" id="ENSCCRT00015047731.1">
    <property type="protein sequence ID" value="ENSCCRP00015046184.1"/>
    <property type="gene ID" value="ENSCCRG00015019126.1"/>
</dbReference>
<feature type="domain" description="PID" evidence="5">
    <location>
        <begin position="59"/>
        <end position="184"/>
    </location>
</feature>
<feature type="compositionally biased region" description="Basic and acidic residues" evidence="4">
    <location>
        <begin position="403"/>
        <end position="416"/>
    </location>
</feature>
<feature type="region of interest" description="Disordered" evidence="4">
    <location>
        <begin position="236"/>
        <end position="264"/>
    </location>
</feature>
<evidence type="ECO:0000313" key="6">
    <source>
        <dbReference type="Ensembl" id="ENSCCRP00015046184.1"/>
    </source>
</evidence>
<evidence type="ECO:0000256" key="4">
    <source>
        <dbReference type="SAM" id="MobiDB-lite"/>
    </source>
</evidence>
<dbReference type="InterPro" id="IPR011993">
    <property type="entry name" value="PH-like_dom_sf"/>
</dbReference>
<dbReference type="PIRSF" id="PIRSF017607">
    <property type="entry name" value="Numb/numb-like"/>
    <property type="match status" value="1"/>
</dbReference>
<feature type="region of interest" description="Disordered" evidence="4">
    <location>
        <begin position="1"/>
        <end position="49"/>
    </location>
</feature>
<comment type="function">
    <text evidence="3">Plays a role in the process of neurogenesis.</text>
</comment>
<protein>
    <submittedName>
        <fullName evidence="6">NUMB like endocytic adaptor protein</fullName>
    </submittedName>
</protein>
<keyword evidence="2" id="KW-0597">Phosphoprotein</keyword>
<dbReference type="Proteomes" id="UP000694700">
    <property type="component" value="Unplaced"/>
</dbReference>
<dbReference type="Pfam" id="PF06311">
    <property type="entry name" value="NumbF"/>
    <property type="match status" value="1"/>
</dbReference>
<accession>A0A8C1V4F4</accession>
<reference evidence="6" key="1">
    <citation type="submission" date="2025-05" db="UniProtKB">
        <authorList>
            <consortium name="Ensembl"/>
        </authorList>
    </citation>
    <scope>IDENTIFICATION</scope>
</reference>
<dbReference type="InterPro" id="IPR010449">
    <property type="entry name" value="Numb_domain"/>
</dbReference>
<evidence type="ECO:0000256" key="1">
    <source>
        <dbReference type="ARBA" id="ARBA00022473"/>
    </source>
</evidence>
<dbReference type="PANTHER" id="PTHR47368:SF4">
    <property type="entry name" value="NUMB-LIKE PROTEIN"/>
    <property type="match status" value="1"/>
</dbReference>
<accession>A0A8C0YVD1</accession>
<proteinExistence type="predicted"/>
<sequence length="645" mass="69648">MSFSSDMDETEDGSNREFESVEMNKLRQSLGRKKPTYVPEASRPHQWQADEEAVRKGKCNFPVRYLGLVEVEESRGMHVCEEAVKKLKVSGKKTVKAVLWVSADGLRVVDDKTKDLIVDQTIEKVSFCAPDRNYDKAFSYICRDGTTRRWICHCFMALKDSGERLSHAVGCAFAACLERKQRREKECGVTASFDASRTSFVREGSFRVSSAGQQSDREDIMKQLQDKKKEVCGISAMPPGNASPPEGAASPGERAEPGGPHAIPRRHAPIEQLVRQGSFRGFPQLSQKNSPFKRQLSLRLNDLPSTLQRKTDFQTKNPVPEMDLSVAGEADSINALCSQINSSFTKPSEDLCAKATSNCLPVCSAPPAIPPPPAPPQATSSWVQTEPAVQSPPPVPQGGHKRTPSEAERWLEEVAKAVKAQQQTPPTLPPPPTQQPPPVPTMPIAPGSLPSSMQPFPMAFDVTPAPLGMFAQQPLQPAFVPMQPYMPSLANSMTYPNASVPVVGITPSQMVANVFCTAAGTGGGGVAMGVGMGPKTGTLGGGQQSAFPTLSGGFPTTTFASPPTVNGHPHNSFPSTTTITSVMQNGSTVKSGTSWPMESLNLNPTCSSQEAEHFEAKWAALESKSQPKAQNPFSNDLQKTFEIEL</sequence>
<name>A0A8C1V4F4_CYPCA</name>
<dbReference type="GO" id="GO:0005737">
    <property type="term" value="C:cytoplasm"/>
    <property type="evidence" value="ECO:0007669"/>
    <property type="project" value="TreeGrafter"/>
</dbReference>
<dbReference type="OMA" id="MFIAPHM"/>
<dbReference type="PROSITE" id="PS01179">
    <property type="entry name" value="PID"/>
    <property type="match status" value="1"/>
</dbReference>
<dbReference type="FunFam" id="2.30.29.30:FF:000031">
    <property type="entry name" value="protein numb isoform X1"/>
    <property type="match status" value="1"/>
</dbReference>
<dbReference type="Ensembl" id="ENSCCRT00010110825.1">
    <property type="protein sequence ID" value="ENSCCRP00010099891.1"/>
    <property type="gene ID" value="ENSCCRG00010043827.1"/>
</dbReference>
<dbReference type="Pfam" id="PF00640">
    <property type="entry name" value="PID"/>
    <property type="match status" value="1"/>
</dbReference>
<dbReference type="SMART" id="SM00462">
    <property type="entry name" value="PTB"/>
    <property type="match status" value="1"/>
</dbReference>
<dbReference type="PANTHER" id="PTHR47368">
    <property type="entry name" value="NUMB"/>
    <property type="match status" value="1"/>
</dbReference>
<dbReference type="GO" id="GO:0050769">
    <property type="term" value="P:positive regulation of neurogenesis"/>
    <property type="evidence" value="ECO:0007669"/>
    <property type="project" value="UniProtKB-UniRule"/>
</dbReference>